<dbReference type="CDD" id="cd04301">
    <property type="entry name" value="NAT_SF"/>
    <property type="match status" value="1"/>
</dbReference>
<organism evidence="2 3">
    <name type="scientific">Stachybotrys elegans</name>
    <dbReference type="NCBI Taxonomy" id="80388"/>
    <lineage>
        <taxon>Eukaryota</taxon>
        <taxon>Fungi</taxon>
        <taxon>Dikarya</taxon>
        <taxon>Ascomycota</taxon>
        <taxon>Pezizomycotina</taxon>
        <taxon>Sordariomycetes</taxon>
        <taxon>Hypocreomycetidae</taxon>
        <taxon>Hypocreales</taxon>
        <taxon>Stachybotryaceae</taxon>
        <taxon>Stachybotrys</taxon>
    </lineage>
</organism>
<keyword evidence="3" id="KW-1185">Reference proteome</keyword>
<dbReference type="InterPro" id="IPR016181">
    <property type="entry name" value="Acyl_CoA_acyltransferase"/>
</dbReference>
<dbReference type="PANTHER" id="PTHR42791">
    <property type="entry name" value="GNAT FAMILY ACETYLTRANSFERASE"/>
    <property type="match status" value="1"/>
</dbReference>
<feature type="domain" description="N-acetyltransferase" evidence="1">
    <location>
        <begin position="122"/>
        <end position="262"/>
    </location>
</feature>
<dbReference type="GO" id="GO:0016747">
    <property type="term" value="F:acyltransferase activity, transferring groups other than amino-acyl groups"/>
    <property type="evidence" value="ECO:0007669"/>
    <property type="project" value="InterPro"/>
</dbReference>
<dbReference type="Gene3D" id="3.40.630.30">
    <property type="match status" value="1"/>
</dbReference>
<protein>
    <recommendedName>
        <fullName evidence="1">N-acetyltransferase domain-containing protein</fullName>
    </recommendedName>
</protein>
<sequence length="262" mass="29091">MRFVTTTPGMTPAEIDAVAKSDLRIELVDQPRDIEQAFEVLCATFGYQTKDGIFMAMNPGWAAPEGKTKGTARMVERWQKAARNKDGDLNTTFLKATVPHPDQEGERLAIGIAIWVQASVVDGYGEAPVEDLRKVMDLEALCPGNPSEQRFICQIEHELHKKRIQLVKEKATASPPAVMVLDLCVVDPAWQGRGIAKKLVQWGLNEAERRGGLEAITEASVMGRRVYEKMGFKGVEEIEYEVDAEFADRSKPSNLFMRTAGP</sequence>
<dbReference type="Pfam" id="PF13673">
    <property type="entry name" value="Acetyltransf_10"/>
    <property type="match status" value="1"/>
</dbReference>
<dbReference type="OrthoDB" id="2832510at2759"/>
<evidence type="ECO:0000259" key="1">
    <source>
        <dbReference type="PROSITE" id="PS51186"/>
    </source>
</evidence>
<reference evidence="2" key="1">
    <citation type="journal article" date="2021" name="Nat. Commun.">
        <title>Genetic determinants of endophytism in the Arabidopsis root mycobiome.</title>
        <authorList>
            <person name="Mesny F."/>
            <person name="Miyauchi S."/>
            <person name="Thiergart T."/>
            <person name="Pickel B."/>
            <person name="Atanasova L."/>
            <person name="Karlsson M."/>
            <person name="Huettel B."/>
            <person name="Barry K.W."/>
            <person name="Haridas S."/>
            <person name="Chen C."/>
            <person name="Bauer D."/>
            <person name="Andreopoulos W."/>
            <person name="Pangilinan J."/>
            <person name="LaButti K."/>
            <person name="Riley R."/>
            <person name="Lipzen A."/>
            <person name="Clum A."/>
            <person name="Drula E."/>
            <person name="Henrissat B."/>
            <person name="Kohler A."/>
            <person name="Grigoriev I.V."/>
            <person name="Martin F.M."/>
            <person name="Hacquard S."/>
        </authorList>
    </citation>
    <scope>NUCLEOTIDE SEQUENCE</scope>
    <source>
        <strain evidence="2">MPI-CAGE-CH-0235</strain>
    </source>
</reference>
<accession>A0A8K0SPX4</accession>
<name>A0A8K0SPX4_9HYPO</name>
<dbReference type="PANTHER" id="PTHR42791:SF14">
    <property type="entry name" value="N-ACETYLTRANSFERASE DOMAIN-CONTAINING PROTEIN"/>
    <property type="match status" value="1"/>
</dbReference>
<comment type="caution">
    <text evidence="2">The sequence shown here is derived from an EMBL/GenBank/DDBJ whole genome shotgun (WGS) entry which is preliminary data.</text>
</comment>
<dbReference type="Proteomes" id="UP000813444">
    <property type="component" value="Unassembled WGS sequence"/>
</dbReference>
<dbReference type="PROSITE" id="PS51186">
    <property type="entry name" value="GNAT"/>
    <property type="match status" value="1"/>
</dbReference>
<dbReference type="SUPFAM" id="SSF55729">
    <property type="entry name" value="Acyl-CoA N-acyltransferases (Nat)"/>
    <property type="match status" value="1"/>
</dbReference>
<dbReference type="AlphaFoldDB" id="A0A8K0SPX4"/>
<gene>
    <name evidence="2" type="ORF">B0I35DRAFT_435810</name>
</gene>
<evidence type="ECO:0000313" key="3">
    <source>
        <dbReference type="Proteomes" id="UP000813444"/>
    </source>
</evidence>
<dbReference type="EMBL" id="JAGPNK010000009">
    <property type="protein sequence ID" value="KAH7313768.1"/>
    <property type="molecule type" value="Genomic_DNA"/>
</dbReference>
<dbReference type="InterPro" id="IPR052523">
    <property type="entry name" value="Trichothecene_AcTrans"/>
</dbReference>
<dbReference type="InterPro" id="IPR000182">
    <property type="entry name" value="GNAT_dom"/>
</dbReference>
<proteinExistence type="predicted"/>
<evidence type="ECO:0000313" key="2">
    <source>
        <dbReference type="EMBL" id="KAH7313768.1"/>
    </source>
</evidence>